<gene>
    <name evidence="2" type="ORF">FH608_050120</name>
</gene>
<evidence type="ECO:0000259" key="1">
    <source>
        <dbReference type="Pfam" id="PF08388"/>
    </source>
</evidence>
<protein>
    <recommendedName>
        <fullName evidence="1">Group II intron maturase-specific domain-containing protein</fullName>
    </recommendedName>
</protein>
<keyword evidence="3" id="KW-1185">Reference proteome</keyword>
<dbReference type="Proteomes" id="UP000312512">
    <property type="component" value="Unassembled WGS sequence"/>
</dbReference>
<accession>A0A5C4UVP7</accession>
<evidence type="ECO:0000313" key="3">
    <source>
        <dbReference type="Proteomes" id="UP000312512"/>
    </source>
</evidence>
<proteinExistence type="predicted"/>
<feature type="domain" description="Group II intron maturase-specific" evidence="1">
    <location>
        <begin position="49"/>
        <end position="124"/>
    </location>
</feature>
<name>A0A5C4UVP7_9ACTN</name>
<dbReference type="InterPro" id="IPR043502">
    <property type="entry name" value="DNA/RNA_pol_sf"/>
</dbReference>
<dbReference type="AlphaFoldDB" id="A0A5C4UVP7"/>
<dbReference type="OrthoDB" id="1550386at2"/>
<sequence length="166" mass="19480">MGLRLSASKTHVVHLDEGFDFLGWRIQRRRKRGTNRHYVYTYPSKKALASIVDKVRALTGRSKHRHLSNLLRQLNSTLRGWCAYFRHGVSAATFRYVEEYAWRRVAAWLRKRHPGISWARLRRRHLSGGRPAQSGITMFDPNTVAITRYRYRGRQIPTPWTTSAYA</sequence>
<dbReference type="SUPFAM" id="SSF56672">
    <property type="entry name" value="DNA/RNA polymerases"/>
    <property type="match status" value="1"/>
</dbReference>
<dbReference type="RefSeq" id="WP_139638286.1">
    <property type="nucleotide sequence ID" value="NZ_VDLX02000040.1"/>
</dbReference>
<organism evidence="2 3">
    <name type="scientific">Nonomuraea phyllanthi</name>
    <dbReference type="NCBI Taxonomy" id="2219224"/>
    <lineage>
        <taxon>Bacteria</taxon>
        <taxon>Bacillati</taxon>
        <taxon>Actinomycetota</taxon>
        <taxon>Actinomycetes</taxon>
        <taxon>Streptosporangiales</taxon>
        <taxon>Streptosporangiaceae</taxon>
        <taxon>Nonomuraea</taxon>
    </lineage>
</organism>
<dbReference type="EMBL" id="VDLX02000040">
    <property type="protein sequence ID" value="KAB8182657.1"/>
    <property type="molecule type" value="Genomic_DNA"/>
</dbReference>
<evidence type="ECO:0000313" key="2">
    <source>
        <dbReference type="EMBL" id="KAB8182657.1"/>
    </source>
</evidence>
<dbReference type="Pfam" id="PF08388">
    <property type="entry name" value="GIIM"/>
    <property type="match status" value="1"/>
</dbReference>
<reference evidence="2 3" key="1">
    <citation type="submission" date="2019-10" db="EMBL/GenBank/DDBJ databases">
        <title>Nonomuraea sp. nov., isolated from Phyllanthus amarus.</title>
        <authorList>
            <person name="Klykleung N."/>
            <person name="Tanasupawat S."/>
        </authorList>
    </citation>
    <scope>NUCLEOTIDE SEQUENCE [LARGE SCALE GENOMIC DNA]</scope>
    <source>
        <strain evidence="2 3">PA1-10</strain>
    </source>
</reference>
<dbReference type="InterPro" id="IPR013597">
    <property type="entry name" value="Mat_intron_G2"/>
</dbReference>
<comment type="caution">
    <text evidence="2">The sequence shown here is derived from an EMBL/GenBank/DDBJ whole genome shotgun (WGS) entry which is preliminary data.</text>
</comment>